<accession>A0A0A7EIJ9</accession>
<dbReference type="AlphaFoldDB" id="A0A0A7EIJ9"/>
<dbReference type="SUPFAM" id="SSF56596">
    <property type="entry name" value="Replication terminator protein (Tus)"/>
    <property type="match status" value="1"/>
</dbReference>
<dbReference type="RefSeq" id="WP_040134749.1">
    <property type="nucleotide sequence ID" value="NZ_CP009889.1"/>
</dbReference>
<dbReference type="Gene3D" id="3.30.54.10">
    <property type="match status" value="1"/>
</dbReference>
<reference evidence="4 5" key="1">
    <citation type="submission" date="2014-11" db="EMBL/GenBank/DDBJ databases">
        <title>Complete Genome Sequence of Pseudoalteromonas sp. Strain OCN003 Isolated from Kaneohe Bay, Oahu, Hawaii.</title>
        <authorList>
            <person name="Beurmann S."/>
            <person name="Videau P."/>
            <person name="Ushijima B."/>
            <person name="Smith A.M."/>
            <person name="Aeby G.S."/>
            <person name="Callahan S.M."/>
            <person name="Belcaid M."/>
        </authorList>
    </citation>
    <scope>NUCLEOTIDE SEQUENCE [LARGE SCALE GENOMIC DNA]</scope>
    <source>
        <strain evidence="4 5">OCN003</strain>
    </source>
</reference>
<dbReference type="InterPro" id="IPR036381">
    <property type="entry name" value="Tus_dom1"/>
</dbReference>
<dbReference type="HOGENOM" id="CLU_078181_0_0_6"/>
<proteinExistence type="predicted"/>
<protein>
    <recommendedName>
        <fullName evidence="6">DNA replication terminus site-binding protein</fullName>
    </recommendedName>
</protein>
<keyword evidence="2" id="KW-0235">DNA replication</keyword>
<dbReference type="Pfam" id="PF05472">
    <property type="entry name" value="Ter"/>
    <property type="match status" value="1"/>
</dbReference>
<dbReference type="InterPro" id="IPR008865">
    <property type="entry name" value="DNA_replication_term_site-bd"/>
</dbReference>
<dbReference type="KEGG" id="pseo:OM33_15140"/>
<dbReference type="Proteomes" id="UP000030341">
    <property type="component" value="Chromosome 2"/>
</dbReference>
<sequence length="287" mass="33646">MNKRFLLRSHFDTCSQLVAELQNALKSADLQFCHYYQLPKIKEEEHHNPAKSIEVTPFSDNEALSLCCDAYQDWFKQPHISGKLLTRHPAIVGIKGVDQHIESLILAINTEKQAFKQIVLSEKTKDARFELVHSAIPNLITLAFYRQLYYEKRPTYSLRFTWMHKHSIQHLNVKQALDFLHKNQSQKPLITEDKAAWNVMVEKEKQRIINLSKDHKLRIRRPIRVSPQVNVRFSATDRYHVSAALPFILFNAEQTEKVGQLKNYAKKADARQKKSRYLIERLFLETP</sequence>
<dbReference type="GO" id="GO:0003677">
    <property type="term" value="F:DNA binding"/>
    <property type="evidence" value="ECO:0007669"/>
    <property type="project" value="UniProtKB-KW"/>
</dbReference>
<name>A0A0A7EIJ9_9GAMM</name>
<organism evidence="4 5">
    <name type="scientific">Pseudoalteromonas piratica</name>
    <dbReference type="NCBI Taxonomy" id="1348114"/>
    <lineage>
        <taxon>Bacteria</taxon>
        <taxon>Pseudomonadati</taxon>
        <taxon>Pseudomonadota</taxon>
        <taxon>Gammaproteobacteria</taxon>
        <taxon>Alteromonadales</taxon>
        <taxon>Pseudoalteromonadaceae</taxon>
        <taxon>Pseudoalteromonas</taxon>
    </lineage>
</organism>
<dbReference type="OrthoDB" id="6298545at2"/>
<keyword evidence="1" id="KW-0963">Cytoplasm</keyword>
<keyword evidence="5" id="KW-1185">Reference proteome</keyword>
<dbReference type="STRING" id="1348114.OM33_15140"/>
<dbReference type="EMBL" id="CP009889">
    <property type="protein sequence ID" value="AIY66490.1"/>
    <property type="molecule type" value="Genomic_DNA"/>
</dbReference>
<dbReference type="GO" id="GO:0006274">
    <property type="term" value="P:DNA replication termination"/>
    <property type="evidence" value="ECO:0007669"/>
    <property type="project" value="InterPro"/>
</dbReference>
<evidence type="ECO:0000256" key="1">
    <source>
        <dbReference type="ARBA" id="ARBA00022490"/>
    </source>
</evidence>
<evidence type="ECO:0000256" key="3">
    <source>
        <dbReference type="ARBA" id="ARBA00023125"/>
    </source>
</evidence>
<dbReference type="eggNOG" id="ENOG502Z895">
    <property type="taxonomic scope" value="Bacteria"/>
</dbReference>
<evidence type="ECO:0008006" key="6">
    <source>
        <dbReference type="Google" id="ProtNLM"/>
    </source>
</evidence>
<keyword evidence="3" id="KW-0238">DNA-binding</keyword>
<dbReference type="Gene3D" id="3.50.14.10">
    <property type="entry name" value="Replication terminator Tus, domain 1 superfamily/Replication terminator Tus"/>
    <property type="match status" value="1"/>
</dbReference>
<evidence type="ECO:0000256" key="2">
    <source>
        <dbReference type="ARBA" id="ARBA00022705"/>
    </source>
</evidence>
<gene>
    <name evidence="4" type="ORF">OM33_15140</name>
</gene>
<evidence type="ECO:0000313" key="5">
    <source>
        <dbReference type="Proteomes" id="UP000030341"/>
    </source>
</evidence>
<dbReference type="InterPro" id="IPR036384">
    <property type="entry name" value="Tus_sf"/>
</dbReference>
<evidence type="ECO:0000313" key="4">
    <source>
        <dbReference type="EMBL" id="AIY66490.1"/>
    </source>
</evidence>
<dbReference type="GO" id="GO:0005737">
    <property type="term" value="C:cytoplasm"/>
    <property type="evidence" value="ECO:0007669"/>
    <property type="project" value="InterPro"/>
</dbReference>